<dbReference type="SUPFAM" id="SSF52096">
    <property type="entry name" value="ClpP/crotonase"/>
    <property type="match status" value="1"/>
</dbReference>
<dbReference type="RefSeq" id="WP_394834626.1">
    <property type="nucleotide sequence ID" value="NZ_CP089929.1"/>
</dbReference>
<keyword evidence="4" id="KW-1185">Reference proteome</keyword>
<proteinExistence type="predicted"/>
<evidence type="ECO:0000256" key="1">
    <source>
        <dbReference type="SAM" id="SignalP"/>
    </source>
</evidence>
<protein>
    <submittedName>
        <fullName evidence="3">S41 family peptidase</fullName>
    </submittedName>
</protein>
<dbReference type="InterPro" id="IPR029045">
    <property type="entry name" value="ClpP/crotonase-like_dom_sf"/>
</dbReference>
<gene>
    <name evidence="3" type="ORF">LVJ94_49835</name>
</gene>
<keyword evidence="1" id="KW-0732">Signal</keyword>
<sequence>MVVACPVVVLRRAMGLFSLSAMALGCHPTEKAPSSSPPPQAPYGVYLSSSEAEGGELCFDPDSSRLRALLSAQRPNAEDSVDAQALARDLPFLEKTMRLQYAGYANLVQRGDFDLAQFFEEWRRDLSSAGAKVTVDRGLLAPLRKLRAVFPDNHHTVWGPSLREEPSFKVREYQAWVSSAEAVGPLASCRIQGPGAAFSHTLRLAPMVGPDGSRLVLTVSVRGGGERISAQCSGGAFELHPRPDVAKRIPPTQQEKLYTWRPVGDAAVITVRRLWGTGVQEQQLEELAKDYEAHRHFARIIFDFRGNGGGSDSPIYAWIAKAKNGLWDSGAERVLEGALTPCPTWNTVVQRQIQDRTVDTQEARDERAKVRAKWPHGLHRASWVYHSGVIDEHSDHPYSGRIYVLTDRHAGSSGESGPLALKLALGALLVGERTDGTLEFGNQSTFILPHSGVRWNLPIKQNLFEQPVESVGVPVDVYLADSAAPIERIVPMLMAERLPPAR</sequence>
<dbReference type="EMBL" id="CP089983">
    <property type="protein sequence ID" value="WXB04983.1"/>
    <property type="molecule type" value="Genomic_DNA"/>
</dbReference>
<feature type="signal peptide" evidence="1">
    <location>
        <begin position="1"/>
        <end position="23"/>
    </location>
</feature>
<feature type="domain" description="Tail specific protease" evidence="2">
    <location>
        <begin position="280"/>
        <end position="449"/>
    </location>
</feature>
<dbReference type="Gene3D" id="3.90.226.10">
    <property type="entry name" value="2-enoyl-CoA Hydratase, Chain A, domain 1"/>
    <property type="match status" value="1"/>
</dbReference>
<accession>A0ABZ2L2A8</accession>
<feature type="chain" id="PRO_5046724427" evidence="1">
    <location>
        <begin position="24"/>
        <end position="502"/>
    </location>
</feature>
<dbReference type="InterPro" id="IPR005151">
    <property type="entry name" value="Tail-specific_protease"/>
</dbReference>
<reference evidence="3" key="1">
    <citation type="submission" date="2021-12" db="EMBL/GenBank/DDBJ databases">
        <title>Discovery of the Pendulisporaceae a myxobacterial family with distinct sporulation behavior and unique specialized metabolism.</title>
        <authorList>
            <person name="Garcia R."/>
            <person name="Popoff A."/>
            <person name="Bader C.D."/>
            <person name="Loehr J."/>
            <person name="Walesch S."/>
            <person name="Walt C."/>
            <person name="Boldt J."/>
            <person name="Bunk B."/>
            <person name="Haeckl F.J.F.P.J."/>
            <person name="Gunesch A.P."/>
            <person name="Birkelbach J."/>
            <person name="Nuebel U."/>
            <person name="Pietschmann T."/>
            <person name="Bach T."/>
            <person name="Mueller R."/>
        </authorList>
    </citation>
    <scope>NUCLEOTIDE SEQUENCE</scope>
    <source>
        <strain evidence="3">MSr11367</strain>
    </source>
</reference>
<evidence type="ECO:0000313" key="3">
    <source>
        <dbReference type="EMBL" id="WXB04983.1"/>
    </source>
</evidence>
<organism evidence="3 4">
    <name type="scientific">Pendulispora rubella</name>
    <dbReference type="NCBI Taxonomy" id="2741070"/>
    <lineage>
        <taxon>Bacteria</taxon>
        <taxon>Pseudomonadati</taxon>
        <taxon>Myxococcota</taxon>
        <taxon>Myxococcia</taxon>
        <taxon>Myxococcales</taxon>
        <taxon>Sorangiineae</taxon>
        <taxon>Pendulisporaceae</taxon>
        <taxon>Pendulispora</taxon>
    </lineage>
</organism>
<dbReference type="Proteomes" id="UP001374803">
    <property type="component" value="Chromosome"/>
</dbReference>
<dbReference type="Pfam" id="PF03572">
    <property type="entry name" value="Peptidase_S41"/>
    <property type="match status" value="1"/>
</dbReference>
<evidence type="ECO:0000259" key="2">
    <source>
        <dbReference type="Pfam" id="PF03572"/>
    </source>
</evidence>
<name>A0ABZ2L2A8_9BACT</name>
<evidence type="ECO:0000313" key="4">
    <source>
        <dbReference type="Proteomes" id="UP001374803"/>
    </source>
</evidence>